<evidence type="ECO:0000313" key="4">
    <source>
        <dbReference type="Proteomes" id="UP000182237"/>
    </source>
</evidence>
<evidence type="ECO:0000256" key="2">
    <source>
        <dbReference type="SAM" id="SignalP"/>
    </source>
</evidence>
<dbReference type="Pfam" id="PF00756">
    <property type="entry name" value="Esterase"/>
    <property type="match status" value="1"/>
</dbReference>
<keyword evidence="2" id="KW-0732">Signal</keyword>
<dbReference type="InterPro" id="IPR029058">
    <property type="entry name" value="AB_hydrolase_fold"/>
</dbReference>
<feature type="signal peptide" evidence="2">
    <location>
        <begin position="1"/>
        <end position="27"/>
    </location>
</feature>
<protein>
    <submittedName>
        <fullName evidence="3">S-formylglutathione hydrolase FrmB</fullName>
    </submittedName>
</protein>
<accession>A0A1H1TBT9</accession>
<keyword evidence="3" id="KW-0378">Hydrolase</keyword>
<dbReference type="PANTHER" id="PTHR48098">
    <property type="entry name" value="ENTEROCHELIN ESTERASE-RELATED"/>
    <property type="match status" value="1"/>
</dbReference>
<feature type="region of interest" description="Disordered" evidence="1">
    <location>
        <begin position="35"/>
        <end position="61"/>
    </location>
</feature>
<dbReference type="SUPFAM" id="SSF53474">
    <property type="entry name" value="alpha/beta-Hydrolases"/>
    <property type="match status" value="1"/>
</dbReference>
<evidence type="ECO:0000256" key="1">
    <source>
        <dbReference type="SAM" id="MobiDB-lite"/>
    </source>
</evidence>
<dbReference type="Proteomes" id="UP000182237">
    <property type="component" value="Chromosome I"/>
</dbReference>
<dbReference type="GO" id="GO:0016747">
    <property type="term" value="F:acyltransferase activity, transferring groups other than amino-acyl groups"/>
    <property type="evidence" value="ECO:0007669"/>
    <property type="project" value="TreeGrafter"/>
</dbReference>
<evidence type="ECO:0000313" key="3">
    <source>
        <dbReference type="EMBL" id="SDS57775.1"/>
    </source>
</evidence>
<gene>
    <name evidence="3" type="ORF">SAMN04488539_1947</name>
</gene>
<dbReference type="STRING" id="1203190.GCA_000312345_00974"/>
<keyword evidence="4" id="KW-1185">Reference proteome</keyword>
<dbReference type="EMBL" id="LT629765">
    <property type="protein sequence ID" value="SDS57775.1"/>
    <property type="molecule type" value="Genomic_DNA"/>
</dbReference>
<organism evidence="3 4">
    <name type="scientific">Corynebacterium timonense</name>
    <dbReference type="NCBI Taxonomy" id="441500"/>
    <lineage>
        <taxon>Bacteria</taxon>
        <taxon>Bacillati</taxon>
        <taxon>Actinomycetota</taxon>
        <taxon>Actinomycetes</taxon>
        <taxon>Mycobacteriales</taxon>
        <taxon>Corynebacteriaceae</taxon>
        <taxon>Corynebacterium</taxon>
    </lineage>
</organism>
<dbReference type="eggNOG" id="COG0627">
    <property type="taxonomic scope" value="Bacteria"/>
</dbReference>
<dbReference type="OrthoDB" id="4510758at2"/>
<reference evidence="3 4" key="1">
    <citation type="submission" date="2016-10" db="EMBL/GenBank/DDBJ databases">
        <authorList>
            <person name="de Groot N.N."/>
        </authorList>
    </citation>
    <scope>NUCLEOTIDE SEQUENCE [LARGE SCALE GENOMIC DNA]</scope>
    <source>
        <strain evidence="3 4">DSM 45434</strain>
    </source>
</reference>
<dbReference type="AlphaFoldDB" id="A0A1H1TBT9"/>
<dbReference type="GO" id="GO:0016787">
    <property type="term" value="F:hydrolase activity"/>
    <property type="evidence" value="ECO:0007669"/>
    <property type="project" value="UniProtKB-KW"/>
</dbReference>
<dbReference type="Gene3D" id="3.40.50.1820">
    <property type="entry name" value="alpha/beta hydrolase"/>
    <property type="match status" value="1"/>
</dbReference>
<proteinExistence type="predicted"/>
<sequence length="385" mass="41178">MTMSRSALALAATFSLALGIAPAAAHADAPASDASQAAAQDGVREGTVKAWDAPNDPPLVVGTSRPQGWVQQVDHKNVLSYKVYSPSMDRDIPIAVIPATDAEGNRVANAPIVYLLNGAGSAEQDADWLTRFGTRDFFAGKGVNVVVPQDGAFSYYTDWVRDDIESMYINGPQKWETFLTRELPGPIERTLNADQRRAIVGFSMSGTSSLVLPTHNPGFYDAAASFSGCAATSSPHAYNYARLTVNRASGSGDFRTVTPEMMWGPMGGPYNVYNDALANAEKLRGTALYISTGTGLASETDMVGFLAGQGVPPAIGSIGAAQLQIEGGVIEAAINQCSHDLRAKLNKLDIPAHYEFRNKGTHSWPVWREDIQKAWFTTIAPAFGM</sequence>
<name>A0A1H1TBT9_9CORY</name>
<dbReference type="PANTHER" id="PTHR48098:SF1">
    <property type="entry name" value="DIACYLGLYCEROL ACYLTRANSFERASE_MYCOLYLTRANSFERASE AG85A"/>
    <property type="match status" value="1"/>
</dbReference>
<feature type="chain" id="PRO_5039574278" evidence="2">
    <location>
        <begin position="28"/>
        <end position="385"/>
    </location>
</feature>
<dbReference type="InterPro" id="IPR000801">
    <property type="entry name" value="Esterase-like"/>
</dbReference>
<dbReference type="RefSeq" id="WP_019193814.1">
    <property type="nucleotide sequence ID" value="NZ_LT629765.1"/>
</dbReference>
<dbReference type="InterPro" id="IPR050583">
    <property type="entry name" value="Mycobacterial_A85_antigen"/>
</dbReference>